<dbReference type="AlphaFoldDB" id="A0A7N2N465"/>
<evidence type="ECO:0000256" key="2">
    <source>
        <dbReference type="PROSITE-ProRule" id="PRU00708"/>
    </source>
</evidence>
<dbReference type="PROSITE" id="PS51375">
    <property type="entry name" value="PPR"/>
    <property type="match status" value="2"/>
</dbReference>
<dbReference type="Pfam" id="PF20431">
    <property type="entry name" value="E_motif"/>
    <property type="match status" value="1"/>
</dbReference>
<dbReference type="InterPro" id="IPR002885">
    <property type="entry name" value="PPR_rpt"/>
</dbReference>
<protein>
    <recommendedName>
        <fullName evidence="5">Pentatricopeptide repeat-containing protein</fullName>
    </recommendedName>
</protein>
<dbReference type="PANTHER" id="PTHR47926">
    <property type="entry name" value="PENTATRICOPEPTIDE REPEAT-CONTAINING PROTEIN"/>
    <property type="match status" value="1"/>
</dbReference>
<dbReference type="Pfam" id="PF01535">
    <property type="entry name" value="PPR"/>
    <property type="match status" value="2"/>
</dbReference>
<dbReference type="InterPro" id="IPR011990">
    <property type="entry name" value="TPR-like_helical_dom_sf"/>
</dbReference>
<reference evidence="3" key="2">
    <citation type="submission" date="2021-01" db="UniProtKB">
        <authorList>
            <consortium name="EnsemblPlants"/>
        </authorList>
    </citation>
    <scope>IDENTIFICATION</scope>
</reference>
<keyword evidence="4" id="KW-1185">Reference proteome</keyword>
<dbReference type="FunFam" id="1.25.40.10:FF:000158">
    <property type="entry name" value="pentatricopeptide repeat-containing protein At2g33680"/>
    <property type="match status" value="1"/>
</dbReference>
<feature type="repeat" description="PPR" evidence="2">
    <location>
        <begin position="22"/>
        <end position="56"/>
    </location>
</feature>
<dbReference type="EMBL" id="LRBV02000012">
    <property type="status" value="NOT_ANNOTATED_CDS"/>
    <property type="molecule type" value="Genomic_DNA"/>
</dbReference>
<sequence length="301" mass="33793">MYGKCGGIYDARHVFDDMVHRVSVSWNSVTAGYSENGLSSQGLEVFSQMSDLSLQPNEYTLASILEVVSNSNSMKQKRYCHADALNLFYTSRSLYLEVDNTIFRIVIKACGALTDSVQGRVVHSLSLKFGFDQDTFVESSAIDIYCKCGSIGDAQKAFRITSRDNLAAWNAMIMGYAQHGLVREANDYLNSMFEFHGVIPHLEHYACMVDLLSRVEHLEDAKRTIDQMPIHPDAHIWQILLSACNIHGNVILGNVVARKLLELQPENESAYLLLSNLYASAGMWSDVGKLRKQMKEKVVHK</sequence>
<dbReference type="InParanoid" id="A0A7N2N465"/>
<dbReference type="EnsemblPlants" id="QL12p032118:mrna">
    <property type="protein sequence ID" value="QL12p032118:mrna"/>
    <property type="gene ID" value="QL12p032118"/>
</dbReference>
<proteinExistence type="predicted"/>
<dbReference type="Proteomes" id="UP000594261">
    <property type="component" value="Chromosome 12"/>
</dbReference>
<dbReference type="GO" id="GO:0009451">
    <property type="term" value="P:RNA modification"/>
    <property type="evidence" value="ECO:0007669"/>
    <property type="project" value="InterPro"/>
</dbReference>
<evidence type="ECO:0000256" key="1">
    <source>
        <dbReference type="ARBA" id="ARBA00022737"/>
    </source>
</evidence>
<keyword evidence="1" id="KW-0677">Repeat</keyword>
<dbReference type="NCBIfam" id="TIGR00756">
    <property type="entry name" value="PPR"/>
    <property type="match status" value="2"/>
</dbReference>
<evidence type="ECO:0000313" key="3">
    <source>
        <dbReference type="EnsemblPlants" id="QL12p032118:mrna"/>
    </source>
</evidence>
<name>A0A7N2N465_QUELO</name>
<dbReference type="Gene3D" id="1.25.40.10">
    <property type="entry name" value="Tetratricopeptide repeat domain"/>
    <property type="match status" value="3"/>
</dbReference>
<dbReference type="InterPro" id="IPR046848">
    <property type="entry name" value="E_motif"/>
</dbReference>
<dbReference type="OMA" id="CHADALN"/>
<organism evidence="3 4">
    <name type="scientific">Quercus lobata</name>
    <name type="common">Valley oak</name>
    <dbReference type="NCBI Taxonomy" id="97700"/>
    <lineage>
        <taxon>Eukaryota</taxon>
        <taxon>Viridiplantae</taxon>
        <taxon>Streptophyta</taxon>
        <taxon>Embryophyta</taxon>
        <taxon>Tracheophyta</taxon>
        <taxon>Spermatophyta</taxon>
        <taxon>Magnoliopsida</taxon>
        <taxon>eudicotyledons</taxon>
        <taxon>Gunneridae</taxon>
        <taxon>Pentapetalae</taxon>
        <taxon>rosids</taxon>
        <taxon>fabids</taxon>
        <taxon>Fagales</taxon>
        <taxon>Fagaceae</taxon>
        <taxon>Quercus</taxon>
    </lineage>
</organism>
<evidence type="ECO:0008006" key="5">
    <source>
        <dbReference type="Google" id="ProtNLM"/>
    </source>
</evidence>
<dbReference type="InterPro" id="IPR046960">
    <property type="entry name" value="PPR_At4g14850-like_plant"/>
</dbReference>
<accession>A0A7N2N465</accession>
<dbReference type="Gramene" id="QL12p032118:mrna">
    <property type="protein sequence ID" value="QL12p032118:mrna"/>
    <property type="gene ID" value="QL12p032118"/>
</dbReference>
<feature type="repeat" description="PPR" evidence="2">
    <location>
        <begin position="165"/>
        <end position="200"/>
    </location>
</feature>
<evidence type="ECO:0000313" key="4">
    <source>
        <dbReference type="Proteomes" id="UP000594261"/>
    </source>
</evidence>
<dbReference type="GO" id="GO:0099402">
    <property type="term" value="P:plant organ development"/>
    <property type="evidence" value="ECO:0007669"/>
    <property type="project" value="UniProtKB-ARBA"/>
</dbReference>
<dbReference type="GO" id="GO:0003723">
    <property type="term" value="F:RNA binding"/>
    <property type="evidence" value="ECO:0007669"/>
    <property type="project" value="InterPro"/>
</dbReference>
<reference evidence="3 4" key="1">
    <citation type="journal article" date="2016" name="G3 (Bethesda)">
        <title>First Draft Assembly and Annotation of the Genome of a California Endemic Oak Quercus lobata Nee (Fagaceae).</title>
        <authorList>
            <person name="Sork V.L."/>
            <person name="Fitz-Gibbon S.T."/>
            <person name="Puiu D."/>
            <person name="Crepeau M."/>
            <person name="Gugger P.F."/>
            <person name="Sherman R."/>
            <person name="Stevens K."/>
            <person name="Langley C.H."/>
            <person name="Pellegrini M."/>
            <person name="Salzberg S.L."/>
        </authorList>
    </citation>
    <scope>NUCLEOTIDE SEQUENCE [LARGE SCALE GENOMIC DNA]</scope>
    <source>
        <strain evidence="3 4">cv. SW786</strain>
    </source>
</reference>